<dbReference type="Gene3D" id="1.10.443.10">
    <property type="entry name" value="Intergrase catalytic core"/>
    <property type="match status" value="1"/>
</dbReference>
<gene>
    <name evidence="3" type="ORF">NQ315_006017</name>
</gene>
<accession>A0AAV8V7L4</accession>
<dbReference type="PANTHER" id="PTHR35617:SF3">
    <property type="entry name" value="CORE-BINDING (CB) DOMAIN-CONTAINING PROTEIN"/>
    <property type="match status" value="1"/>
</dbReference>
<evidence type="ECO:0000256" key="1">
    <source>
        <dbReference type="ARBA" id="ARBA00023172"/>
    </source>
</evidence>
<dbReference type="GO" id="GO:0003677">
    <property type="term" value="F:DNA binding"/>
    <property type="evidence" value="ECO:0007669"/>
    <property type="project" value="InterPro"/>
</dbReference>
<dbReference type="EMBL" id="JANEYG010000345">
    <property type="protein sequence ID" value="KAJ8910169.1"/>
    <property type="molecule type" value="Genomic_DNA"/>
</dbReference>
<dbReference type="SUPFAM" id="SSF56349">
    <property type="entry name" value="DNA breaking-rejoining enzymes"/>
    <property type="match status" value="1"/>
</dbReference>
<comment type="caution">
    <text evidence="3">The sequence shown here is derived from an EMBL/GenBank/DDBJ whole genome shotgun (WGS) entry which is preliminary data.</text>
</comment>
<dbReference type="InterPro" id="IPR013762">
    <property type="entry name" value="Integrase-like_cat_sf"/>
</dbReference>
<keyword evidence="4" id="KW-1185">Reference proteome</keyword>
<dbReference type="Proteomes" id="UP001159042">
    <property type="component" value="Unassembled WGS sequence"/>
</dbReference>
<protein>
    <recommendedName>
        <fullName evidence="2">Tyr recombinase domain-containing protein</fullName>
    </recommendedName>
</protein>
<evidence type="ECO:0000313" key="3">
    <source>
        <dbReference type="EMBL" id="KAJ8910169.1"/>
    </source>
</evidence>
<dbReference type="InterPro" id="IPR002104">
    <property type="entry name" value="Integrase_catalytic"/>
</dbReference>
<dbReference type="PROSITE" id="PS51898">
    <property type="entry name" value="TYR_RECOMBINASE"/>
    <property type="match status" value="1"/>
</dbReference>
<dbReference type="GO" id="GO:0015074">
    <property type="term" value="P:DNA integration"/>
    <property type="evidence" value="ECO:0007669"/>
    <property type="project" value="InterPro"/>
</dbReference>
<sequence>MDPFEYSVINVLAFLEEEFVWREVADLKPALPKYDAVWDPSIVLGYLVTAYRAQTLALIEVENIVKVDDGVEIKIPAKLKTSRRNRLQPSLYLPSFADNPAKPFHAVSSQSVSRWIKNTLTRSGINTEVFSAHSTRHAATSSAKRRGVSLDIIRQAAGWSAQSETFAEFYDKPLIDKSTFAKILALKLWPSSRKEVKLHVFNFIFEGNATYNKDRTSLKFHMFLTINRSIYVDHLFWIVIAIYNKMLNKLLTQLSNNVTISNIMKLYKHWTCLYEELFIISINMYNVVRHEQFQKSF</sequence>
<proteinExistence type="predicted"/>
<reference evidence="3 4" key="1">
    <citation type="journal article" date="2023" name="Insect Mol. Biol.">
        <title>Genome sequencing provides insights into the evolution of gene families encoding plant cell wall-degrading enzymes in longhorned beetles.</title>
        <authorList>
            <person name="Shin N.R."/>
            <person name="Okamura Y."/>
            <person name="Kirsch R."/>
            <person name="Pauchet Y."/>
        </authorList>
    </citation>
    <scope>NUCLEOTIDE SEQUENCE [LARGE SCALE GENOMIC DNA]</scope>
    <source>
        <strain evidence="3">EAD_L_NR</strain>
    </source>
</reference>
<evidence type="ECO:0000259" key="2">
    <source>
        <dbReference type="PROSITE" id="PS51898"/>
    </source>
</evidence>
<evidence type="ECO:0000313" key="4">
    <source>
        <dbReference type="Proteomes" id="UP001159042"/>
    </source>
</evidence>
<feature type="domain" description="Tyr recombinase" evidence="2">
    <location>
        <begin position="10"/>
        <end position="185"/>
    </location>
</feature>
<dbReference type="GO" id="GO:0006310">
    <property type="term" value="P:DNA recombination"/>
    <property type="evidence" value="ECO:0007669"/>
    <property type="project" value="UniProtKB-KW"/>
</dbReference>
<name>A0AAV8V7L4_9CUCU</name>
<keyword evidence="1" id="KW-0233">DNA recombination</keyword>
<dbReference type="AlphaFoldDB" id="A0AAV8V7L4"/>
<organism evidence="3 4">
    <name type="scientific">Exocentrus adspersus</name>
    <dbReference type="NCBI Taxonomy" id="1586481"/>
    <lineage>
        <taxon>Eukaryota</taxon>
        <taxon>Metazoa</taxon>
        <taxon>Ecdysozoa</taxon>
        <taxon>Arthropoda</taxon>
        <taxon>Hexapoda</taxon>
        <taxon>Insecta</taxon>
        <taxon>Pterygota</taxon>
        <taxon>Neoptera</taxon>
        <taxon>Endopterygota</taxon>
        <taxon>Coleoptera</taxon>
        <taxon>Polyphaga</taxon>
        <taxon>Cucujiformia</taxon>
        <taxon>Chrysomeloidea</taxon>
        <taxon>Cerambycidae</taxon>
        <taxon>Lamiinae</taxon>
        <taxon>Acanthocinini</taxon>
        <taxon>Exocentrus</taxon>
    </lineage>
</organism>
<dbReference type="InterPro" id="IPR011010">
    <property type="entry name" value="DNA_brk_join_enz"/>
</dbReference>
<dbReference type="PANTHER" id="PTHR35617">
    <property type="entry name" value="PHAGE_INTEGRASE DOMAIN-CONTAINING PROTEIN"/>
    <property type="match status" value="1"/>
</dbReference>